<dbReference type="Proteomes" id="UP000183975">
    <property type="component" value="Unassembled WGS sequence"/>
</dbReference>
<organism evidence="1 2">
    <name type="scientific">Anaerotignum lactatifermentans DSM 14214</name>
    <dbReference type="NCBI Taxonomy" id="1121323"/>
    <lineage>
        <taxon>Bacteria</taxon>
        <taxon>Bacillati</taxon>
        <taxon>Bacillota</taxon>
        <taxon>Clostridia</taxon>
        <taxon>Lachnospirales</taxon>
        <taxon>Anaerotignaceae</taxon>
        <taxon>Anaerotignum</taxon>
    </lineage>
</organism>
<reference evidence="1 2" key="1">
    <citation type="submission" date="2016-11" db="EMBL/GenBank/DDBJ databases">
        <authorList>
            <person name="Jaros S."/>
            <person name="Januszkiewicz K."/>
            <person name="Wedrychowicz H."/>
        </authorList>
    </citation>
    <scope>NUCLEOTIDE SEQUENCE [LARGE SCALE GENOMIC DNA]</scope>
    <source>
        <strain evidence="1 2">DSM 14214</strain>
    </source>
</reference>
<keyword evidence="2" id="KW-1185">Reference proteome</keyword>
<gene>
    <name evidence="1" type="ORF">SAMN02745138_02671</name>
</gene>
<evidence type="ECO:0000313" key="1">
    <source>
        <dbReference type="EMBL" id="SHK97826.1"/>
    </source>
</evidence>
<accession>A0A1M6WVZ0</accession>
<evidence type="ECO:0000313" key="2">
    <source>
        <dbReference type="Proteomes" id="UP000183975"/>
    </source>
</evidence>
<dbReference type="RefSeq" id="WP_002567407.1">
    <property type="nucleotide sequence ID" value="NZ_FRAH01000057.1"/>
</dbReference>
<dbReference type="EMBL" id="FRAH01000057">
    <property type="protein sequence ID" value="SHK97826.1"/>
    <property type="molecule type" value="Genomic_DNA"/>
</dbReference>
<name>A0A1M6WVZ0_9FIRM</name>
<dbReference type="OrthoDB" id="9868694at2"/>
<sequence length="112" mass="12955">MIRLYVASEKLVKEEKDICVRLVLPVEENEIWIALQKAEMESLDDCEISDVECDVEEAQEFLCSLEISKANIFELNVFAGLLSALPEDELMLYRKKLKDQQPKSLEEAIYEI</sequence>
<proteinExistence type="predicted"/>
<dbReference type="AlphaFoldDB" id="A0A1M6WVZ0"/>
<protein>
    <submittedName>
        <fullName evidence="1">Uncharacterized protein</fullName>
    </submittedName>
</protein>